<evidence type="ECO:0000313" key="3">
    <source>
        <dbReference type="Proteomes" id="UP000475862"/>
    </source>
</evidence>
<dbReference type="Proteomes" id="UP000475862">
    <property type="component" value="Unassembled WGS sequence"/>
</dbReference>
<organism evidence="2 3">
    <name type="scientific">Aphis glycines</name>
    <name type="common">Soybean aphid</name>
    <dbReference type="NCBI Taxonomy" id="307491"/>
    <lineage>
        <taxon>Eukaryota</taxon>
        <taxon>Metazoa</taxon>
        <taxon>Ecdysozoa</taxon>
        <taxon>Arthropoda</taxon>
        <taxon>Hexapoda</taxon>
        <taxon>Insecta</taxon>
        <taxon>Pterygota</taxon>
        <taxon>Neoptera</taxon>
        <taxon>Paraneoptera</taxon>
        <taxon>Hemiptera</taxon>
        <taxon>Sternorrhyncha</taxon>
        <taxon>Aphidomorpha</taxon>
        <taxon>Aphidoidea</taxon>
        <taxon>Aphididae</taxon>
        <taxon>Aphidini</taxon>
        <taxon>Aphis</taxon>
        <taxon>Aphis</taxon>
    </lineage>
</organism>
<evidence type="ECO:0000256" key="1">
    <source>
        <dbReference type="SAM" id="MobiDB-lite"/>
    </source>
</evidence>
<dbReference type="AlphaFoldDB" id="A0A6G0TI84"/>
<keyword evidence="3" id="KW-1185">Reference proteome</keyword>
<name>A0A6G0TI84_APHGL</name>
<evidence type="ECO:0000313" key="2">
    <source>
        <dbReference type="EMBL" id="KAE9532318.1"/>
    </source>
</evidence>
<feature type="region of interest" description="Disordered" evidence="1">
    <location>
        <begin position="205"/>
        <end position="225"/>
    </location>
</feature>
<protein>
    <submittedName>
        <fullName evidence="2">Uncharacterized protein</fullName>
    </submittedName>
</protein>
<gene>
    <name evidence="2" type="ORF">AGLY_009941</name>
</gene>
<comment type="caution">
    <text evidence="2">The sequence shown here is derived from an EMBL/GenBank/DDBJ whole genome shotgun (WGS) entry which is preliminary data.</text>
</comment>
<reference evidence="2 3" key="1">
    <citation type="submission" date="2019-08" db="EMBL/GenBank/DDBJ databases">
        <title>The genome of the soybean aphid Biotype 1, its phylome, world population structure and adaptation to the North American continent.</title>
        <authorList>
            <person name="Giordano R."/>
            <person name="Donthu R.K."/>
            <person name="Hernandez A.G."/>
            <person name="Wright C.L."/>
            <person name="Zimin A.V."/>
        </authorList>
    </citation>
    <scope>NUCLEOTIDE SEQUENCE [LARGE SCALE GENOMIC DNA]</scope>
    <source>
        <tissue evidence="2">Whole aphids</tissue>
    </source>
</reference>
<sequence length="257" mass="29611">MNNFSLIVATLANGDGIDFIIFEFYNALKMFNKKPNFELLIPVLNCASDLKRLPSIFCLFPNSSQQKRSKKQLSHVSSLKLLKELEFIRILFYVLEHAVSYMYMISYLDQIITSHSEIIQFKFTFLMSKLFRFDIVLEFVMVRLKIILRWALDYTNTDIDLFLKSPVTSWKIPEISNICRVLATDILGLAALHIMNPTFATMPMSTPYSNGRNKHEKNSSEGRAYATRIVKRSSSDGSRSGKTLKERIANVRHSNCQ</sequence>
<proteinExistence type="predicted"/>
<accession>A0A6G0TI84</accession>
<dbReference type="EMBL" id="VYZN01000039">
    <property type="protein sequence ID" value="KAE9532318.1"/>
    <property type="molecule type" value="Genomic_DNA"/>
</dbReference>